<evidence type="ECO:0000313" key="2">
    <source>
        <dbReference type="Ensembl" id="ENSORLP00000036883.1"/>
    </source>
</evidence>
<keyword evidence="3" id="KW-1185">Reference proteome</keyword>
<reference evidence="2 3" key="1">
    <citation type="journal article" date="2007" name="Nature">
        <title>The medaka draft genome and insights into vertebrate genome evolution.</title>
        <authorList>
            <person name="Kasahara M."/>
            <person name="Naruse K."/>
            <person name="Sasaki S."/>
            <person name="Nakatani Y."/>
            <person name="Qu W."/>
            <person name="Ahsan B."/>
            <person name="Yamada T."/>
            <person name="Nagayasu Y."/>
            <person name="Doi K."/>
            <person name="Kasai Y."/>
            <person name="Jindo T."/>
            <person name="Kobayashi D."/>
            <person name="Shimada A."/>
            <person name="Toyoda A."/>
            <person name="Kuroki Y."/>
            <person name="Fujiyama A."/>
            <person name="Sasaki T."/>
            <person name="Shimizu A."/>
            <person name="Asakawa S."/>
            <person name="Shimizu N."/>
            <person name="Hashimoto S."/>
            <person name="Yang J."/>
            <person name="Lee Y."/>
            <person name="Matsushima K."/>
            <person name="Sugano S."/>
            <person name="Sakaizumi M."/>
            <person name="Narita T."/>
            <person name="Ohishi K."/>
            <person name="Haga S."/>
            <person name="Ohta F."/>
            <person name="Nomoto H."/>
            <person name="Nogata K."/>
            <person name="Morishita T."/>
            <person name="Endo T."/>
            <person name="Shin-I T."/>
            <person name="Takeda H."/>
            <person name="Morishita S."/>
            <person name="Kohara Y."/>
        </authorList>
    </citation>
    <scope>NUCLEOTIDE SEQUENCE [LARGE SCALE GENOMIC DNA]</scope>
    <source>
        <strain evidence="2 3">Hd-rR</strain>
    </source>
</reference>
<dbReference type="AlphaFoldDB" id="A0A3B3HZJ7"/>
<feature type="region of interest" description="Disordered" evidence="1">
    <location>
        <begin position="129"/>
        <end position="154"/>
    </location>
</feature>
<dbReference type="Ensembl" id="ENSORLT00000035428.1">
    <property type="protein sequence ID" value="ENSORLP00000036883.1"/>
    <property type="gene ID" value="ENSORLG00000030032.1"/>
</dbReference>
<feature type="compositionally biased region" description="Basic and acidic residues" evidence="1">
    <location>
        <begin position="130"/>
        <end position="141"/>
    </location>
</feature>
<organism evidence="2 3">
    <name type="scientific">Oryzias latipes</name>
    <name type="common">Japanese rice fish</name>
    <name type="synonym">Japanese killifish</name>
    <dbReference type="NCBI Taxonomy" id="8090"/>
    <lineage>
        <taxon>Eukaryota</taxon>
        <taxon>Metazoa</taxon>
        <taxon>Chordata</taxon>
        <taxon>Craniata</taxon>
        <taxon>Vertebrata</taxon>
        <taxon>Euteleostomi</taxon>
        <taxon>Actinopterygii</taxon>
        <taxon>Neopterygii</taxon>
        <taxon>Teleostei</taxon>
        <taxon>Neoteleostei</taxon>
        <taxon>Acanthomorphata</taxon>
        <taxon>Ovalentaria</taxon>
        <taxon>Atherinomorphae</taxon>
        <taxon>Beloniformes</taxon>
        <taxon>Adrianichthyidae</taxon>
        <taxon>Oryziinae</taxon>
        <taxon>Oryzias</taxon>
    </lineage>
</organism>
<dbReference type="Proteomes" id="UP000001038">
    <property type="component" value="Chromosome 12"/>
</dbReference>
<protein>
    <recommendedName>
        <fullName evidence="4">SHSP domain-containing protein</fullName>
    </recommendedName>
</protein>
<evidence type="ECO:0000313" key="3">
    <source>
        <dbReference type="Proteomes" id="UP000001038"/>
    </source>
</evidence>
<proteinExistence type="predicted"/>
<evidence type="ECO:0008006" key="4">
    <source>
        <dbReference type="Google" id="ProtNLM"/>
    </source>
</evidence>
<sequence>MFFFSPVRSLWPEVRLCSTSGSFAEELQELRSSLELMDKFQDKNLEETSLSRAVDPATMSFLQRKSAEDREETGRKGSYSYRLRSSDKTVTCCLSPDGKLHIQAKEETRNFLNSPPLLLSEYKAGTESLLRQKDTQKRKDNSTSFHLPTKRLKT</sequence>
<name>A0A3B3HZJ7_ORYLA</name>
<feature type="compositionally biased region" description="Basic and acidic residues" evidence="1">
    <location>
        <begin position="65"/>
        <end position="75"/>
    </location>
</feature>
<feature type="region of interest" description="Disordered" evidence="1">
    <location>
        <begin position="61"/>
        <end position="80"/>
    </location>
</feature>
<evidence type="ECO:0000256" key="1">
    <source>
        <dbReference type="SAM" id="MobiDB-lite"/>
    </source>
</evidence>
<reference evidence="2" key="3">
    <citation type="submission" date="2025-09" db="UniProtKB">
        <authorList>
            <consortium name="Ensembl"/>
        </authorList>
    </citation>
    <scope>IDENTIFICATION</scope>
    <source>
        <strain evidence="2">Hd-rR</strain>
    </source>
</reference>
<reference evidence="2" key="2">
    <citation type="submission" date="2025-08" db="UniProtKB">
        <authorList>
            <consortium name="Ensembl"/>
        </authorList>
    </citation>
    <scope>IDENTIFICATION</scope>
    <source>
        <strain evidence="2">Hd-rR</strain>
    </source>
</reference>
<accession>A0A3B3HZJ7</accession>